<protein>
    <recommendedName>
        <fullName evidence="4">DUF2206 domain-containing protein</fullName>
    </recommendedName>
</protein>
<dbReference type="GeneID" id="24864760"/>
<name>A0A0E3LSC8_METMZ</name>
<feature type="transmembrane region" description="Helical" evidence="1">
    <location>
        <begin position="502"/>
        <end position="522"/>
    </location>
</feature>
<dbReference type="RefSeq" id="WP_048043263.1">
    <property type="nucleotide sequence ID" value="NZ_CP009511.1"/>
</dbReference>
<evidence type="ECO:0000256" key="1">
    <source>
        <dbReference type="SAM" id="Phobius"/>
    </source>
</evidence>
<feature type="transmembrane region" description="Helical" evidence="1">
    <location>
        <begin position="476"/>
        <end position="495"/>
    </location>
</feature>
<feature type="transmembrane region" description="Helical" evidence="1">
    <location>
        <begin position="356"/>
        <end position="387"/>
    </location>
</feature>
<feature type="transmembrane region" description="Helical" evidence="1">
    <location>
        <begin position="175"/>
        <end position="196"/>
    </location>
</feature>
<dbReference type="PATRIC" id="fig|1434115.4.peg.1988"/>
<sequence length="723" mass="82659">MKIANPFKMNDWNIKKFLVVVLYTQFLVWILIAVDTLGMKIPVLRQLVCTIYLAFIPGLLILRTLRLHKLSNIESILYSVGLSISTLMFVGFIINIIYAMLGIYNPISIKYLIVTISLIVLVLSATSYFQDRKYSNPDFIEFSEIFSAKSLFLLLIFFLSMLGAVFINLYDAHYIYLSLVLLLILIAAIIACSNFFPEKLYPVAIFVSTISLLMSHSSISNYLRGWDIQVEYYLASLVIKNSFWDYSISLSNVNSSLSVVLLAPIFSIISNLNLIHTFKIVYPFIFSLVPVGLYQLFESQLQNKKLSYLSVFFFISFFVFYEEMLQLARQQIAELYLVLVLLLFFNDTIPKAKKSLLLIVFVSSVCISHYGLTYIFIFQLIAVICLVSLGLKLNIYRDSSETRIRKSFVLLFIVFSLAWYIYTSSSSAFISLILIGDQIYSSIFKDFLNPASSDGLSLVMMQTTSLWQYMSKLTHMIAQFFISIGALNLFVRYIPIKWSKEYTVLCFVSYVLLIASLIVPFLSNAYNTSRLYHIALIIISPLCIIGGIAFFKIIYSLFRANFSQKYMKKSIRALMIFFAAFMLFNSGFVSDIANNRIFSFVTSGMDMFAPCYNDREVQCAKWIYGAKNSETIYADEYRCLLLKGMNWTEAYNLPASVELGSNGSDVIVVDAKNCYLYLGTLNISGQIFLISYLKGEIFVRDYLKLGDILKNKIYSNGGAEMYY</sequence>
<feature type="transmembrane region" description="Helical" evidence="1">
    <location>
        <begin position="77"/>
        <end position="101"/>
    </location>
</feature>
<feature type="transmembrane region" description="Helical" evidence="1">
    <location>
        <begin position="150"/>
        <end position="169"/>
    </location>
</feature>
<gene>
    <name evidence="2" type="ORF">MSMAP_1561</name>
</gene>
<feature type="transmembrane region" description="Helical" evidence="1">
    <location>
        <begin position="243"/>
        <end position="268"/>
    </location>
</feature>
<evidence type="ECO:0008006" key="4">
    <source>
        <dbReference type="Google" id="ProtNLM"/>
    </source>
</evidence>
<feature type="transmembrane region" description="Helical" evidence="1">
    <location>
        <begin position="534"/>
        <end position="558"/>
    </location>
</feature>
<dbReference type="AlphaFoldDB" id="A0A0E3LSC8"/>
<dbReference type="EMBL" id="CP009511">
    <property type="protein sequence ID" value="AKB61546.1"/>
    <property type="molecule type" value="Genomic_DNA"/>
</dbReference>
<feature type="transmembrane region" description="Helical" evidence="1">
    <location>
        <begin position="570"/>
        <end position="589"/>
    </location>
</feature>
<feature type="transmembrane region" description="Helical" evidence="1">
    <location>
        <begin position="43"/>
        <end position="65"/>
    </location>
</feature>
<feature type="transmembrane region" description="Helical" evidence="1">
    <location>
        <begin position="408"/>
        <end position="435"/>
    </location>
</feature>
<keyword evidence="1" id="KW-0472">Membrane</keyword>
<feature type="transmembrane region" description="Helical" evidence="1">
    <location>
        <begin position="107"/>
        <end position="129"/>
    </location>
</feature>
<keyword evidence="1" id="KW-1133">Transmembrane helix</keyword>
<feature type="transmembrane region" description="Helical" evidence="1">
    <location>
        <begin position="303"/>
        <end position="321"/>
    </location>
</feature>
<feature type="transmembrane region" description="Helical" evidence="1">
    <location>
        <begin position="203"/>
        <end position="223"/>
    </location>
</feature>
<accession>A0A0E3LSC8</accession>
<dbReference type="InterPro" id="IPR018701">
    <property type="entry name" value="DUF2206_membrane"/>
</dbReference>
<proteinExistence type="predicted"/>
<evidence type="ECO:0000313" key="2">
    <source>
        <dbReference type="EMBL" id="AKB61546.1"/>
    </source>
</evidence>
<keyword evidence="1" id="KW-0812">Transmembrane</keyword>
<dbReference type="Proteomes" id="UP000033116">
    <property type="component" value="Chromosome"/>
</dbReference>
<reference evidence="2 3" key="1">
    <citation type="submission" date="2014-07" db="EMBL/GenBank/DDBJ databases">
        <title>Methanogenic archaea and the global carbon cycle.</title>
        <authorList>
            <person name="Henriksen J.R."/>
            <person name="Luke J."/>
            <person name="Reinhart S."/>
            <person name="Benedict M.N."/>
            <person name="Youngblut N.D."/>
            <person name="Metcalf M.E."/>
            <person name="Whitaker R.J."/>
            <person name="Metcalf W.W."/>
        </authorList>
    </citation>
    <scope>NUCLEOTIDE SEQUENCE [LARGE SCALE GENOMIC DNA]</scope>
    <source>
        <strain evidence="2 3">SarPi</strain>
    </source>
</reference>
<feature type="transmembrane region" description="Helical" evidence="1">
    <location>
        <begin position="280"/>
        <end position="297"/>
    </location>
</feature>
<dbReference type="Pfam" id="PF09971">
    <property type="entry name" value="DUF2206"/>
    <property type="match status" value="1"/>
</dbReference>
<feature type="transmembrane region" description="Helical" evidence="1">
    <location>
        <begin position="333"/>
        <end position="350"/>
    </location>
</feature>
<dbReference type="HOGENOM" id="CLU_023226_0_0_2"/>
<organism evidence="2 3">
    <name type="scientific">Methanosarcina mazei SarPi</name>
    <dbReference type="NCBI Taxonomy" id="1434115"/>
    <lineage>
        <taxon>Archaea</taxon>
        <taxon>Methanobacteriati</taxon>
        <taxon>Methanobacteriota</taxon>
        <taxon>Stenosarchaea group</taxon>
        <taxon>Methanomicrobia</taxon>
        <taxon>Methanosarcinales</taxon>
        <taxon>Methanosarcinaceae</taxon>
        <taxon>Methanosarcina</taxon>
    </lineage>
</organism>
<evidence type="ECO:0000313" key="3">
    <source>
        <dbReference type="Proteomes" id="UP000033116"/>
    </source>
</evidence>